<organism evidence="4 5">
    <name type="scientific">Brevundimonas intermedia</name>
    <dbReference type="NCBI Taxonomy" id="74315"/>
    <lineage>
        <taxon>Bacteria</taxon>
        <taxon>Pseudomonadati</taxon>
        <taxon>Pseudomonadota</taxon>
        <taxon>Alphaproteobacteria</taxon>
        <taxon>Caulobacterales</taxon>
        <taxon>Caulobacteraceae</taxon>
        <taxon>Brevundimonas</taxon>
    </lineage>
</organism>
<protein>
    <recommendedName>
        <fullName evidence="6">Tol-pal system protein</fullName>
    </recommendedName>
</protein>
<feature type="signal peptide" evidence="3">
    <location>
        <begin position="1"/>
        <end position="29"/>
    </location>
</feature>
<evidence type="ECO:0000256" key="1">
    <source>
        <dbReference type="SAM" id="Coils"/>
    </source>
</evidence>
<comment type="caution">
    <text evidence="4">The sequence shown here is derived from an EMBL/GenBank/DDBJ whole genome shotgun (WGS) entry which is preliminary data.</text>
</comment>
<name>A0ABQ5T7M3_9CAUL</name>
<keyword evidence="3" id="KW-0732">Signal</keyword>
<keyword evidence="1" id="KW-0175">Coiled coil</keyword>
<dbReference type="Gene3D" id="1.25.40.10">
    <property type="entry name" value="Tetratricopeptide repeat domain"/>
    <property type="match status" value="1"/>
</dbReference>
<sequence length="282" mass="30650">MMLKLSFMRTRAFAATAVGLVLIAGGAVAQQAAPNIMQPIEWDKRRLEQLDRNVRRLERALTQRNAAGEPVLVEPDPEVVTLQSQFGLMNQRLGDLEATVRRINGDNERLTFQLDEAQRDSAALRARLLDAEARIEKLETAAELNAPIEANSPTGDAIRDLAAAVSLMSSDRPRGARALETVVATWPDTPQAREANSRLGDIRVSSNDKAGAVPFYAAALKDWPRIGWAADTTLKLADALFATDRKTQGCAALGEFTRRYAPAASDPQKARAAQMKTANGCS</sequence>
<dbReference type="InterPro" id="IPR011990">
    <property type="entry name" value="TPR-like_helical_dom_sf"/>
</dbReference>
<proteinExistence type="predicted"/>
<evidence type="ECO:0000313" key="5">
    <source>
        <dbReference type="Proteomes" id="UP001143509"/>
    </source>
</evidence>
<keyword evidence="5" id="KW-1185">Reference proteome</keyword>
<evidence type="ECO:0008006" key="6">
    <source>
        <dbReference type="Google" id="ProtNLM"/>
    </source>
</evidence>
<evidence type="ECO:0000313" key="4">
    <source>
        <dbReference type="EMBL" id="GLK48393.1"/>
    </source>
</evidence>
<dbReference type="EMBL" id="BSFD01000002">
    <property type="protein sequence ID" value="GLK48393.1"/>
    <property type="molecule type" value="Genomic_DNA"/>
</dbReference>
<accession>A0ABQ5T7M3</accession>
<reference evidence="4" key="2">
    <citation type="submission" date="2023-01" db="EMBL/GenBank/DDBJ databases">
        <authorList>
            <person name="Sun Q."/>
            <person name="Evtushenko L."/>
        </authorList>
    </citation>
    <scope>NUCLEOTIDE SEQUENCE</scope>
    <source>
        <strain evidence="4">VKM B-1499</strain>
    </source>
</reference>
<feature type="region of interest" description="Disordered" evidence="2">
    <location>
        <begin position="263"/>
        <end position="282"/>
    </location>
</feature>
<feature type="coiled-coil region" evidence="1">
    <location>
        <begin position="100"/>
        <end position="141"/>
    </location>
</feature>
<reference evidence="4" key="1">
    <citation type="journal article" date="2014" name="Int. J. Syst. Evol. Microbiol.">
        <title>Complete genome of a new Firmicutes species belonging to the dominant human colonic microbiota ('Ruminococcus bicirculans') reveals two chromosomes and a selective capacity to utilize plant glucans.</title>
        <authorList>
            <consortium name="NISC Comparative Sequencing Program"/>
            <person name="Wegmann U."/>
            <person name="Louis P."/>
            <person name="Goesmann A."/>
            <person name="Henrissat B."/>
            <person name="Duncan S.H."/>
            <person name="Flint H.J."/>
        </authorList>
    </citation>
    <scope>NUCLEOTIDE SEQUENCE</scope>
    <source>
        <strain evidence="4">VKM B-1499</strain>
    </source>
</reference>
<dbReference type="RefSeq" id="WP_271164619.1">
    <property type="nucleotide sequence ID" value="NZ_BSFD01000002.1"/>
</dbReference>
<evidence type="ECO:0000256" key="3">
    <source>
        <dbReference type="SAM" id="SignalP"/>
    </source>
</evidence>
<dbReference type="Proteomes" id="UP001143509">
    <property type="component" value="Unassembled WGS sequence"/>
</dbReference>
<feature type="coiled-coil region" evidence="1">
    <location>
        <begin position="40"/>
        <end position="67"/>
    </location>
</feature>
<feature type="chain" id="PRO_5046770286" description="Tol-pal system protein" evidence="3">
    <location>
        <begin position="30"/>
        <end position="282"/>
    </location>
</feature>
<evidence type="ECO:0000256" key="2">
    <source>
        <dbReference type="SAM" id="MobiDB-lite"/>
    </source>
</evidence>
<gene>
    <name evidence="4" type="ORF">GCM10017620_13660</name>
</gene>